<dbReference type="Proteomes" id="UP000678016">
    <property type="component" value="Chromosome"/>
</dbReference>
<dbReference type="RefSeq" id="WP_212639667.1">
    <property type="nucleotide sequence ID" value="NZ_CP074132.1"/>
</dbReference>
<evidence type="ECO:0000256" key="1">
    <source>
        <dbReference type="SAM" id="MobiDB-lite"/>
    </source>
</evidence>
<proteinExistence type="predicted"/>
<dbReference type="PROSITE" id="PS51704">
    <property type="entry name" value="GP_PDE"/>
    <property type="match status" value="1"/>
</dbReference>
<evidence type="ECO:0000313" key="4">
    <source>
        <dbReference type="Proteomes" id="UP000678016"/>
    </source>
</evidence>
<dbReference type="Gene3D" id="3.20.20.190">
    <property type="entry name" value="Phosphatidylinositol (PI) phosphodiesterase"/>
    <property type="match status" value="1"/>
</dbReference>
<sequence>MTSAYLSSPAPVALAHRGGWLLDDQGVRRTELENTAAAFQYAVDLGYTYLETDVHATSDGVLMAFHDPTLDRATDMSGAIGDLPYREVARARVAGREPVPVLEDLLGTWPEARFNIDVKADAAVVPMREALRRTNAWDRVCVGSFDQRRLDRARRLFDRPVATSCGPLDVARLRAASLSPLLRSLASRVPVCAQIPLRHGALPLLSRDLIATAHRLGMQVHVWTINEPGTMERLLDAGVDGIVTDNTSALREILLRRGQWPGETPSASTSTSGDSGDSPTATSGNSPTDSPQRNG</sequence>
<feature type="compositionally biased region" description="Low complexity" evidence="1">
    <location>
        <begin position="264"/>
        <end position="283"/>
    </location>
</feature>
<feature type="region of interest" description="Disordered" evidence="1">
    <location>
        <begin position="256"/>
        <end position="295"/>
    </location>
</feature>
<dbReference type="SUPFAM" id="SSF51695">
    <property type="entry name" value="PLC-like phosphodiesterases"/>
    <property type="match status" value="1"/>
</dbReference>
<name>A0ABX8BWW8_9ACTN</name>
<dbReference type="Pfam" id="PF03009">
    <property type="entry name" value="GDPD"/>
    <property type="match status" value="1"/>
</dbReference>
<dbReference type="EMBL" id="CP074132">
    <property type="protein sequence ID" value="QUX26559.1"/>
    <property type="molecule type" value="Genomic_DNA"/>
</dbReference>
<dbReference type="PANTHER" id="PTHR43805">
    <property type="entry name" value="GLYCEROPHOSPHORYL DIESTER PHOSPHODIESTERASE"/>
    <property type="match status" value="1"/>
</dbReference>
<gene>
    <name evidence="3" type="ORF">KGD83_14175</name>
</gene>
<feature type="compositionally biased region" description="Polar residues" evidence="1">
    <location>
        <begin position="284"/>
        <end position="295"/>
    </location>
</feature>
<dbReference type="PANTHER" id="PTHR43805:SF1">
    <property type="entry name" value="GP-PDE DOMAIN-CONTAINING PROTEIN"/>
    <property type="match status" value="1"/>
</dbReference>
<reference evidence="4" key="1">
    <citation type="submission" date="2021-05" db="EMBL/GenBank/DDBJ databases">
        <title>Direct Submission.</title>
        <authorList>
            <person name="Li K."/>
            <person name="Gao J."/>
        </authorList>
    </citation>
    <scope>NUCLEOTIDE SEQUENCE [LARGE SCALE GENOMIC DNA]</scope>
    <source>
        <strain evidence="4">HDS12</strain>
    </source>
</reference>
<organism evidence="3 4">
    <name type="scientific">Nocardiopsis akebiae</name>
    <dbReference type="NCBI Taxonomy" id="2831968"/>
    <lineage>
        <taxon>Bacteria</taxon>
        <taxon>Bacillati</taxon>
        <taxon>Actinomycetota</taxon>
        <taxon>Actinomycetes</taxon>
        <taxon>Streptosporangiales</taxon>
        <taxon>Nocardiopsidaceae</taxon>
        <taxon>Nocardiopsis</taxon>
    </lineage>
</organism>
<keyword evidence="4" id="KW-1185">Reference proteome</keyword>
<dbReference type="InterPro" id="IPR030395">
    <property type="entry name" value="GP_PDE_dom"/>
</dbReference>
<protein>
    <submittedName>
        <fullName evidence="3">Glycerophosphodiester phosphodiesterase</fullName>
    </submittedName>
</protein>
<accession>A0ABX8BWW8</accession>
<feature type="domain" description="GP-PDE" evidence="2">
    <location>
        <begin position="11"/>
        <end position="254"/>
    </location>
</feature>
<evidence type="ECO:0000313" key="3">
    <source>
        <dbReference type="EMBL" id="QUX26559.1"/>
    </source>
</evidence>
<dbReference type="InterPro" id="IPR017946">
    <property type="entry name" value="PLC-like_Pdiesterase_TIM-brl"/>
</dbReference>
<evidence type="ECO:0000259" key="2">
    <source>
        <dbReference type="PROSITE" id="PS51704"/>
    </source>
</evidence>
<dbReference type="CDD" id="cd08561">
    <property type="entry name" value="GDPD_cytoplasmic_ScUgpQ2_like"/>
    <property type="match status" value="1"/>
</dbReference>